<name>A0A1H6FCA7_9GAMM</name>
<dbReference type="PANTHER" id="PTHR35271:SF1">
    <property type="entry name" value="ABC TRANSPORTER, SUBSTRATE-BINDING LIPOPROTEIN"/>
    <property type="match status" value="1"/>
</dbReference>
<dbReference type="OrthoDB" id="9776955at2"/>
<keyword evidence="2" id="KW-1185">Reference proteome</keyword>
<accession>A0A1H6FCA7</accession>
<dbReference type="RefSeq" id="WP_103920425.1">
    <property type="nucleotide sequence ID" value="NZ_FMSV02000502.1"/>
</dbReference>
<sequence length="327" mass="35860">MKKYLLILLLLFLSVTALYFFPSWNGDTGKTRWLIAIVQLTEVDSSTQQGFKTAMKTLGYRENQDLTYLSSGFAGRVERLDKMILEHLKQKPDLFMVSSTPATLAVKRLTADLNIPVVFAPVNDPVAAGIVADLKQPDDMITGIRLPTGDDLRLHWLTQIVPGCKRVFVPYHANDKSAQTSIAQIKRVAPQLGLELILEDVQQASNIPAVIAAMPVNIDAIFLPRDSRVEAAIAKFVSAARSRQLPISAPSLIQVQQGALFSYGFVHYDIGRQAARLVDQIIKGVAPGDLPVEMAENTLSLNLATASALGIIIPDNILLQAEHIVRE</sequence>
<evidence type="ECO:0000313" key="1">
    <source>
        <dbReference type="EMBL" id="SEH06674.1"/>
    </source>
</evidence>
<gene>
    <name evidence="1" type="ORF">MBHS_02538</name>
</gene>
<dbReference type="AlphaFoldDB" id="A0A1H6FCA7"/>
<evidence type="ECO:0000313" key="2">
    <source>
        <dbReference type="Proteomes" id="UP000236724"/>
    </source>
</evidence>
<dbReference type="PANTHER" id="PTHR35271">
    <property type="entry name" value="ABC TRANSPORTER, SUBSTRATE-BINDING LIPOPROTEIN-RELATED"/>
    <property type="match status" value="1"/>
</dbReference>
<dbReference type="SUPFAM" id="SSF53822">
    <property type="entry name" value="Periplasmic binding protein-like I"/>
    <property type="match status" value="1"/>
</dbReference>
<organism evidence="1 2">
    <name type="scientific">Candidatus Venteria ishoeyi</name>
    <dbReference type="NCBI Taxonomy" id="1899563"/>
    <lineage>
        <taxon>Bacteria</taxon>
        <taxon>Pseudomonadati</taxon>
        <taxon>Pseudomonadota</taxon>
        <taxon>Gammaproteobacteria</taxon>
        <taxon>Thiotrichales</taxon>
        <taxon>Thiotrichaceae</taxon>
        <taxon>Venteria</taxon>
    </lineage>
</organism>
<dbReference type="Pfam" id="PF04392">
    <property type="entry name" value="ABC_sub_bind"/>
    <property type="match status" value="1"/>
</dbReference>
<reference evidence="1 2" key="1">
    <citation type="submission" date="2016-10" db="EMBL/GenBank/DDBJ databases">
        <authorList>
            <person name="de Groot N.N."/>
        </authorList>
    </citation>
    <scope>NUCLEOTIDE SEQUENCE [LARGE SCALE GENOMIC DNA]</scope>
    <source>
        <strain evidence="1">MBHS1</strain>
    </source>
</reference>
<dbReference type="InterPro" id="IPR028082">
    <property type="entry name" value="Peripla_BP_I"/>
</dbReference>
<dbReference type="InterPro" id="IPR007487">
    <property type="entry name" value="ABC_transpt-TYRBP-like"/>
</dbReference>
<proteinExistence type="predicted"/>
<protein>
    <submittedName>
        <fullName evidence="1">ABC transporter substrate binding protein</fullName>
    </submittedName>
</protein>
<dbReference type="EMBL" id="FMSV02000502">
    <property type="protein sequence ID" value="SEH06674.1"/>
    <property type="molecule type" value="Genomic_DNA"/>
</dbReference>
<dbReference type="Proteomes" id="UP000236724">
    <property type="component" value="Unassembled WGS sequence"/>
</dbReference>
<dbReference type="CDD" id="cd06325">
    <property type="entry name" value="PBP1_ABC_unchar_transporter"/>
    <property type="match status" value="1"/>
</dbReference>
<dbReference type="Gene3D" id="3.40.50.2300">
    <property type="match status" value="2"/>
</dbReference>